<protein>
    <recommendedName>
        <fullName evidence="4">Mpv17/PMP22 family protein</fullName>
    </recommendedName>
</protein>
<dbReference type="EMBL" id="BSDE01000001">
    <property type="protein sequence ID" value="GLH72245.1"/>
    <property type="molecule type" value="Genomic_DNA"/>
</dbReference>
<dbReference type="RefSeq" id="WP_285570532.1">
    <property type="nucleotide sequence ID" value="NZ_BSDE01000001.1"/>
</dbReference>
<evidence type="ECO:0000313" key="3">
    <source>
        <dbReference type="Proteomes" id="UP001165069"/>
    </source>
</evidence>
<feature type="transmembrane region" description="Helical" evidence="1">
    <location>
        <begin position="52"/>
        <end position="69"/>
    </location>
</feature>
<proteinExistence type="predicted"/>
<evidence type="ECO:0000313" key="2">
    <source>
        <dbReference type="EMBL" id="GLH72245.1"/>
    </source>
</evidence>
<sequence length="192" mass="20924">MDTYRLWVQAHPFLSAALQFGLLGTLGELVAASLRARRFTLPCTPLQLSAKVLAWALLGLVIKAGFVGMKGFTKALLDHHILPAFLGTGMGWAFALSTLTNVFFGPQMMLFHRLEDNLILGRRGFDGMAPAIRTLVWFWIPAHTLTFSLPVDFQVGLAALWSLALGVILGLASGSAAKQVTDDRPVPQPEHM</sequence>
<reference evidence="2 3" key="1">
    <citation type="journal article" date="2023" name="Antonie Van Leeuwenhoek">
        <title>Mesoterricola silvestris gen. nov., sp. nov., Mesoterricola sediminis sp. nov., Geothrix oryzae sp. nov., Geothrix edaphica sp. nov., Geothrix rubra sp. nov., and Geothrix limicola sp. nov., six novel members of Acidobacteriota isolated from soils.</title>
        <authorList>
            <person name="Itoh H."/>
            <person name="Sugisawa Y."/>
            <person name="Mise K."/>
            <person name="Xu Z."/>
            <person name="Kuniyasu M."/>
            <person name="Ushijima N."/>
            <person name="Kawano K."/>
            <person name="Kobayashi E."/>
            <person name="Shiratori Y."/>
            <person name="Masuda Y."/>
            <person name="Senoo K."/>
        </authorList>
    </citation>
    <scope>NUCLEOTIDE SEQUENCE [LARGE SCALE GENOMIC DNA]</scope>
    <source>
        <strain evidence="2 3">Red804</strain>
    </source>
</reference>
<comment type="caution">
    <text evidence="2">The sequence shown here is derived from an EMBL/GenBank/DDBJ whole genome shotgun (WGS) entry which is preliminary data.</text>
</comment>
<feature type="transmembrane region" description="Helical" evidence="1">
    <location>
        <begin position="81"/>
        <end position="104"/>
    </location>
</feature>
<feature type="transmembrane region" description="Helical" evidence="1">
    <location>
        <begin position="124"/>
        <end position="141"/>
    </location>
</feature>
<dbReference type="Proteomes" id="UP001165069">
    <property type="component" value="Unassembled WGS sequence"/>
</dbReference>
<feature type="transmembrane region" description="Helical" evidence="1">
    <location>
        <begin position="12"/>
        <end position="31"/>
    </location>
</feature>
<accession>A0ABQ5QDM9</accession>
<name>A0ABQ5QDM9_9BACT</name>
<keyword evidence="3" id="KW-1185">Reference proteome</keyword>
<keyword evidence="1" id="KW-0472">Membrane</keyword>
<organism evidence="2 3">
    <name type="scientific">Geothrix limicola</name>
    <dbReference type="NCBI Taxonomy" id="2927978"/>
    <lineage>
        <taxon>Bacteria</taxon>
        <taxon>Pseudomonadati</taxon>
        <taxon>Acidobacteriota</taxon>
        <taxon>Holophagae</taxon>
        <taxon>Holophagales</taxon>
        <taxon>Holophagaceae</taxon>
        <taxon>Geothrix</taxon>
    </lineage>
</organism>
<feature type="transmembrane region" description="Helical" evidence="1">
    <location>
        <begin position="153"/>
        <end position="172"/>
    </location>
</feature>
<keyword evidence="1" id="KW-1133">Transmembrane helix</keyword>
<keyword evidence="1" id="KW-0812">Transmembrane</keyword>
<gene>
    <name evidence="2" type="ORF">GETHLI_07470</name>
</gene>
<evidence type="ECO:0008006" key="4">
    <source>
        <dbReference type="Google" id="ProtNLM"/>
    </source>
</evidence>
<evidence type="ECO:0000256" key="1">
    <source>
        <dbReference type="SAM" id="Phobius"/>
    </source>
</evidence>